<evidence type="ECO:0000313" key="2">
    <source>
        <dbReference type="Proteomes" id="UP000476332"/>
    </source>
</evidence>
<name>A0A6L9MGV9_9HYPH</name>
<dbReference type="AlphaFoldDB" id="A0A6L9MGV9"/>
<dbReference type="RefSeq" id="WP_163043822.1">
    <property type="nucleotide sequence ID" value="NZ_JAAAMJ010000006.1"/>
</dbReference>
<comment type="caution">
    <text evidence="1">The sequence shown here is derived from an EMBL/GenBank/DDBJ whole genome shotgun (WGS) entry which is preliminary data.</text>
</comment>
<keyword evidence="2" id="KW-1185">Reference proteome</keyword>
<proteinExistence type="predicted"/>
<gene>
    <name evidence="1" type="ORF">GTW51_10160</name>
</gene>
<dbReference type="Proteomes" id="UP000476332">
    <property type="component" value="Unassembled WGS sequence"/>
</dbReference>
<accession>A0A6L9MGV9</accession>
<dbReference type="EMBL" id="JAAAMJ010000006">
    <property type="protein sequence ID" value="NDV87065.1"/>
    <property type="molecule type" value="Genomic_DNA"/>
</dbReference>
<sequence>MAMTIDDMAAARATRAHMAAQATAQAEQQVRDDVRYHVGFEMTDMALDAAKLRFRTEHLYRCSVLRGDASPVAILAGLRR</sequence>
<protein>
    <submittedName>
        <fullName evidence="1">Uncharacterized protein</fullName>
    </submittedName>
</protein>
<reference evidence="1 2" key="1">
    <citation type="submission" date="2020-01" db="EMBL/GenBank/DDBJ databases">
        <title>Genomes of bacteria type strains.</title>
        <authorList>
            <person name="Chen J."/>
            <person name="Zhu S."/>
            <person name="Chen J."/>
        </authorList>
    </citation>
    <scope>NUCLEOTIDE SEQUENCE [LARGE SCALE GENOMIC DNA]</scope>
    <source>
        <strain evidence="1 2">KCTC 52919</strain>
    </source>
</reference>
<organism evidence="1 2">
    <name type="scientific">Aurantimonas aggregata</name>
    <dbReference type="NCBI Taxonomy" id="2047720"/>
    <lineage>
        <taxon>Bacteria</taxon>
        <taxon>Pseudomonadati</taxon>
        <taxon>Pseudomonadota</taxon>
        <taxon>Alphaproteobacteria</taxon>
        <taxon>Hyphomicrobiales</taxon>
        <taxon>Aurantimonadaceae</taxon>
        <taxon>Aurantimonas</taxon>
    </lineage>
</organism>
<evidence type="ECO:0000313" key="1">
    <source>
        <dbReference type="EMBL" id="NDV87065.1"/>
    </source>
</evidence>